<sequence>MSWGTYPDTDFGYKVRAGYEVKVKFGTFSCLTITESSPITDFVGEFWCDEIIELTAETFTFKSSDGELTTLYRMP</sequence>
<dbReference type="EMBL" id="JBHRSX010000007">
    <property type="protein sequence ID" value="MFC3200670.1"/>
    <property type="molecule type" value="Genomic_DNA"/>
</dbReference>
<reference evidence="2" key="1">
    <citation type="journal article" date="2019" name="Int. J. Syst. Evol. Microbiol.">
        <title>The Global Catalogue of Microorganisms (GCM) 10K type strain sequencing project: providing services to taxonomists for standard genome sequencing and annotation.</title>
        <authorList>
            <consortium name="The Broad Institute Genomics Platform"/>
            <consortium name="The Broad Institute Genome Sequencing Center for Infectious Disease"/>
            <person name="Wu L."/>
            <person name="Ma J."/>
        </authorList>
    </citation>
    <scope>NUCLEOTIDE SEQUENCE [LARGE SCALE GENOMIC DNA]</scope>
    <source>
        <strain evidence="2">KCTC 52449</strain>
    </source>
</reference>
<comment type="caution">
    <text evidence="1">The sequence shown here is derived from an EMBL/GenBank/DDBJ whole genome shotgun (WGS) entry which is preliminary data.</text>
</comment>
<gene>
    <name evidence="1" type="ORF">ACFOEW_02405</name>
</gene>
<dbReference type="RefSeq" id="WP_123326711.1">
    <property type="nucleotide sequence ID" value="NZ_JBHRSX010000007.1"/>
</dbReference>
<accession>A0ABV7JRE9</accession>
<evidence type="ECO:0000313" key="1">
    <source>
        <dbReference type="EMBL" id="MFC3200670.1"/>
    </source>
</evidence>
<protein>
    <submittedName>
        <fullName evidence="1">Uncharacterized protein</fullName>
    </submittedName>
</protein>
<name>A0ABV7JRE9_9ALTE</name>
<keyword evidence="2" id="KW-1185">Reference proteome</keyword>
<organism evidence="1 2">
    <name type="scientific">Alteromonas oceani</name>
    <dbReference type="NCBI Taxonomy" id="2071609"/>
    <lineage>
        <taxon>Bacteria</taxon>
        <taxon>Pseudomonadati</taxon>
        <taxon>Pseudomonadota</taxon>
        <taxon>Gammaproteobacteria</taxon>
        <taxon>Alteromonadales</taxon>
        <taxon>Alteromonadaceae</taxon>
        <taxon>Alteromonas/Salinimonas group</taxon>
        <taxon>Alteromonas</taxon>
    </lineage>
</organism>
<proteinExistence type="predicted"/>
<evidence type="ECO:0000313" key="2">
    <source>
        <dbReference type="Proteomes" id="UP001595477"/>
    </source>
</evidence>
<dbReference type="Proteomes" id="UP001595477">
    <property type="component" value="Unassembled WGS sequence"/>
</dbReference>